<sequence>MSCCLARGYSKHDISNTCGISIIQASAIRVGDVYDPTSMRFWVYLRKVFKLFQDLEELYIIRTPRILSSYQALHLLPPAQCTLLKHQSDCTHSPKIHYSSSILIDMDSAQSAKEAEYLAERAATRARSHNRSQETPDAYCPLRPSRHMRASGLNTPFSTSSDMFSPPIPTTPLPQYSYLPQYSPPRRSREVPRELSPEPQRRTSTRSASREMSPPPKYHKEDVAYCDAIYYGGKARSTGRILPRSKPIKTFDVDSIYSLAASHVVDMTPPKPGRLALAASRESRSSKKEFESHKRHAHNYAPLTEELGISHEVDDIATNILEDIAAIGGSGRQTARAAFHHAFSKS</sequence>
<accession>A0A8H2WAS9</accession>
<comment type="caution">
    <text evidence="2">The sequence shown here is derived from an EMBL/GenBank/DDBJ whole genome shotgun (WGS) entry which is preliminary data.</text>
</comment>
<reference evidence="2" key="1">
    <citation type="submission" date="2021-01" db="EMBL/GenBank/DDBJ databases">
        <authorList>
            <person name="Kaushik A."/>
        </authorList>
    </citation>
    <scope>NUCLEOTIDE SEQUENCE</scope>
    <source>
        <strain evidence="2">AG2-2IIIB</strain>
    </source>
</reference>
<feature type="compositionally biased region" description="Basic and acidic residues" evidence="1">
    <location>
        <begin position="187"/>
        <end position="201"/>
    </location>
</feature>
<dbReference type="OrthoDB" id="3365698at2759"/>
<gene>
    <name evidence="2" type="ORF">RDB_LOCUS13203</name>
</gene>
<feature type="region of interest" description="Disordered" evidence="1">
    <location>
        <begin position="120"/>
        <end position="218"/>
    </location>
</feature>
<organism evidence="2 3">
    <name type="scientific">Rhizoctonia solani</name>
    <dbReference type="NCBI Taxonomy" id="456999"/>
    <lineage>
        <taxon>Eukaryota</taxon>
        <taxon>Fungi</taxon>
        <taxon>Dikarya</taxon>
        <taxon>Basidiomycota</taxon>
        <taxon>Agaricomycotina</taxon>
        <taxon>Agaricomycetes</taxon>
        <taxon>Cantharellales</taxon>
        <taxon>Ceratobasidiaceae</taxon>
        <taxon>Rhizoctonia</taxon>
    </lineage>
</organism>
<evidence type="ECO:0000313" key="2">
    <source>
        <dbReference type="EMBL" id="CAE6362699.1"/>
    </source>
</evidence>
<dbReference type="Proteomes" id="UP000663843">
    <property type="component" value="Unassembled WGS sequence"/>
</dbReference>
<protein>
    <submittedName>
        <fullName evidence="2">Uncharacterized protein</fullName>
    </submittedName>
</protein>
<proteinExistence type="predicted"/>
<feature type="compositionally biased region" description="Polar residues" evidence="1">
    <location>
        <begin position="152"/>
        <end position="163"/>
    </location>
</feature>
<dbReference type="EMBL" id="CAJMWT010000905">
    <property type="protein sequence ID" value="CAE6362699.1"/>
    <property type="molecule type" value="Genomic_DNA"/>
</dbReference>
<evidence type="ECO:0000256" key="1">
    <source>
        <dbReference type="SAM" id="MobiDB-lite"/>
    </source>
</evidence>
<dbReference type="AlphaFoldDB" id="A0A8H2WAS9"/>
<name>A0A8H2WAS9_9AGAM</name>
<feature type="compositionally biased region" description="Low complexity" evidence="1">
    <location>
        <begin position="173"/>
        <end position="185"/>
    </location>
</feature>
<evidence type="ECO:0000313" key="3">
    <source>
        <dbReference type="Proteomes" id="UP000663843"/>
    </source>
</evidence>